<dbReference type="Pfam" id="PF07690">
    <property type="entry name" value="MFS_1"/>
    <property type="match status" value="1"/>
</dbReference>
<evidence type="ECO:0000313" key="10">
    <source>
        <dbReference type="Proteomes" id="UP000004757"/>
    </source>
</evidence>
<evidence type="ECO:0000256" key="6">
    <source>
        <dbReference type="ARBA" id="ARBA00023136"/>
    </source>
</evidence>
<dbReference type="STRING" id="747682.MALL_0633"/>
<evidence type="ECO:0000256" key="2">
    <source>
        <dbReference type="ARBA" id="ARBA00022448"/>
    </source>
</evidence>
<dbReference type="EMBL" id="ADNC01000007">
    <property type="protein sequence ID" value="EFF41636.1"/>
    <property type="molecule type" value="Genomic_DNA"/>
</dbReference>
<dbReference type="PROSITE" id="PS50850">
    <property type="entry name" value="MFS"/>
    <property type="match status" value="1"/>
</dbReference>
<feature type="transmembrane region" description="Helical" evidence="7">
    <location>
        <begin position="310"/>
        <end position="332"/>
    </location>
</feature>
<feature type="transmembrane region" description="Helical" evidence="7">
    <location>
        <begin position="59"/>
        <end position="78"/>
    </location>
</feature>
<evidence type="ECO:0000256" key="3">
    <source>
        <dbReference type="ARBA" id="ARBA00022475"/>
    </source>
</evidence>
<organism evidence="9 10">
    <name type="scientific">Mycoplasmopsis alligatoris A21JP2</name>
    <dbReference type="NCBI Taxonomy" id="747682"/>
    <lineage>
        <taxon>Bacteria</taxon>
        <taxon>Bacillati</taxon>
        <taxon>Mycoplasmatota</taxon>
        <taxon>Mycoplasmoidales</taxon>
        <taxon>Metamycoplasmataceae</taxon>
        <taxon>Mycoplasmopsis</taxon>
    </lineage>
</organism>
<feature type="domain" description="Major facilitator superfamily (MFS) profile" evidence="8">
    <location>
        <begin position="21"/>
        <end position="456"/>
    </location>
</feature>
<dbReference type="InterPro" id="IPR036259">
    <property type="entry name" value="MFS_trans_sf"/>
</dbReference>
<dbReference type="RefSeq" id="WP_005683337.1">
    <property type="nucleotide sequence ID" value="NZ_ADNC01000007.1"/>
</dbReference>
<feature type="transmembrane region" description="Helical" evidence="7">
    <location>
        <begin position="430"/>
        <end position="453"/>
    </location>
</feature>
<dbReference type="eggNOG" id="COG2211">
    <property type="taxonomic scope" value="Bacteria"/>
</dbReference>
<dbReference type="CDD" id="cd06174">
    <property type="entry name" value="MFS"/>
    <property type="match status" value="1"/>
</dbReference>
<dbReference type="Gene3D" id="1.20.1250.20">
    <property type="entry name" value="MFS general substrate transporter like domains"/>
    <property type="match status" value="1"/>
</dbReference>
<feature type="transmembrane region" description="Helical" evidence="7">
    <location>
        <begin position="388"/>
        <end position="410"/>
    </location>
</feature>
<comment type="subcellular location">
    <subcellularLocation>
        <location evidence="1">Cell membrane</location>
        <topology evidence="1">Multi-pass membrane protein</topology>
    </subcellularLocation>
</comment>
<feature type="transmembrane region" description="Helical" evidence="7">
    <location>
        <begin position="243"/>
        <end position="263"/>
    </location>
</feature>
<proteinExistence type="predicted"/>
<evidence type="ECO:0000256" key="1">
    <source>
        <dbReference type="ARBA" id="ARBA00004651"/>
    </source>
</evidence>
<feature type="transmembrane region" description="Helical" evidence="7">
    <location>
        <begin position="122"/>
        <end position="144"/>
    </location>
</feature>
<keyword evidence="4 7" id="KW-0812">Transmembrane</keyword>
<evidence type="ECO:0000313" key="9">
    <source>
        <dbReference type="EMBL" id="EFF41636.1"/>
    </source>
</evidence>
<dbReference type="PANTHER" id="PTHR23517">
    <property type="entry name" value="RESISTANCE PROTEIN MDTM, PUTATIVE-RELATED-RELATED"/>
    <property type="match status" value="1"/>
</dbReference>
<feature type="transmembrane region" description="Helical" evidence="7">
    <location>
        <begin position="20"/>
        <end position="39"/>
    </location>
</feature>
<evidence type="ECO:0000256" key="5">
    <source>
        <dbReference type="ARBA" id="ARBA00022989"/>
    </source>
</evidence>
<gene>
    <name evidence="9" type="ORF">MALL_0633</name>
</gene>
<keyword evidence="6 7" id="KW-0472">Membrane</keyword>
<keyword evidence="2" id="KW-0813">Transport</keyword>
<feature type="transmembrane region" description="Helical" evidence="7">
    <location>
        <begin position="90"/>
        <end position="110"/>
    </location>
</feature>
<dbReference type="OrthoDB" id="391626at2"/>
<feature type="transmembrane region" description="Helical" evidence="7">
    <location>
        <begin position="165"/>
        <end position="187"/>
    </location>
</feature>
<dbReference type="GO" id="GO:0022857">
    <property type="term" value="F:transmembrane transporter activity"/>
    <property type="evidence" value="ECO:0007669"/>
    <property type="project" value="InterPro"/>
</dbReference>
<keyword evidence="5 7" id="KW-1133">Transmembrane helix</keyword>
<sequence length="475" mass="53238">MNFFKSTFSKMKHLGWKRNLALFILAAADVFMIAAPYYLKSIVPNLQQYLHIEEHQVSTMTAILGGVTLLTQLPGGWLADKFSSRKMVSISVFLTGILTIWFGFLALNGAGVDNETLASQYYIIFALWGVTTTPLFWTPLWKLVSQQTEKEDQGLAYGLQGSYNGFVGVIFIAILGTVATVLTAKFASTSYKYVPFATFVFMIAALLMILGVLTWIFVEEKPTSEKFAINTKTLFNVMKDWKVWALSFFVMGMYMFQSTFSYYLNQMLANVVLVPTLALTIIAGFRLYGLRMAISGFVGRFADKFKSITLLLIGVLFVGFILVTIFIFLPGVSSDPTINSFATYSDEYKQAAMVLMVILLFASAFLSWIMVTLRYAQTAEIYRPKNSYGAVSAVLSFIGFSSDAWFYQIAGEVSKNYKDPITKTTTQGGYQIILGLGIAVAFIGLLFGLAVYLSNYKFNNKLKINYFRWRDLNNA</sequence>
<feature type="transmembrane region" description="Helical" evidence="7">
    <location>
        <begin position="193"/>
        <end position="218"/>
    </location>
</feature>
<protein>
    <submittedName>
        <fullName evidence="9">Putative ATP synthase F0, A subunit</fullName>
    </submittedName>
</protein>
<evidence type="ECO:0000256" key="4">
    <source>
        <dbReference type="ARBA" id="ARBA00022692"/>
    </source>
</evidence>
<dbReference type="InterPro" id="IPR020846">
    <property type="entry name" value="MFS_dom"/>
</dbReference>
<feature type="transmembrane region" description="Helical" evidence="7">
    <location>
        <begin position="352"/>
        <end position="376"/>
    </location>
</feature>
<accession>D4XVE9</accession>
<dbReference type="InterPro" id="IPR011701">
    <property type="entry name" value="MFS"/>
</dbReference>
<feature type="transmembrane region" description="Helical" evidence="7">
    <location>
        <begin position="269"/>
        <end position="289"/>
    </location>
</feature>
<keyword evidence="10" id="KW-1185">Reference proteome</keyword>
<comment type="caution">
    <text evidence="9">The sequence shown here is derived from an EMBL/GenBank/DDBJ whole genome shotgun (WGS) entry which is preliminary data.</text>
</comment>
<name>D4XVE9_9BACT</name>
<reference evidence="9 10" key="1">
    <citation type="submission" date="2010-03" db="EMBL/GenBank/DDBJ databases">
        <authorList>
            <person name="Glass J.I."/>
            <person name="Benders G.A."/>
            <person name="Durkin A.S."/>
            <person name="Farmerie W.G."/>
            <person name="Hlavinka K."/>
            <person name="Hostetler J."/>
            <person name="Jackson J."/>
            <person name="May M.A."/>
            <person name="Miller R.H."/>
            <person name="Paralanov V."/>
            <person name="Radune D."/>
            <person name="Szczypinski B."/>
            <person name="Brown D.R."/>
        </authorList>
    </citation>
    <scope>NUCLEOTIDE SEQUENCE [LARGE SCALE GENOMIC DNA]</scope>
    <source>
        <strain evidence="9 10">A21JP2</strain>
    </source>
</reference>
<evidence type="ECO:0000259" key="8">
    <source>
        <dbReference type="PROSITE" id="PS50850"/>
    </source>
</evidence>
<keyword evidence="3" id="KW-1003">Cell membrane</keyword>
<dbReference type="AlphaFoldDB" id="D4XVE9"/>
<dbReference type="SUPFAM" id="SSF103473">
    <property type="entry name" value="MFS general substrate transporter"/>
    <property type="match status" value="1"/>
</dbReference>
<dbReference type="Proteomes" id="UP000004757">
    <property type="component" value="Unassembled WGS sequence"/>
</dbReference>
<evidence type="ECO:0000256" key="7">
    <source>
        <dbReference type="SAM" id="Phobius"/>
    </source>
</evidence>
<dbReference type="GO" id="GO:0005886">
    <property type="term" value="C:plasma membrane"/>
    <property type="evidence" value="ECO:0007669"/>
    <property type="project" value="UniProtKB-SubCell"/>
</dbReference>
<dbReference type="InterPro" id="IPR050171">
    <property type="entry name" value="MFS_Transporters"/>
</dbReference>